<accession>A0A8S3S1K0</accession>
<keyword evidence="1" id="KW-0175">Coiled coil</keyword>
<protein>
    <submittedName>
        <fullName evidence="2">Uncharacterized protein</fullName>
    </submittedName>
</protein>
<gene>
    <name evidence="2" type="ORF">MEDL_28261</name>
</gene>
<dbReference type="AlphaFoldDB" id="A0A8S3S1K0"/>
<dbReference type="Proteomes" id="UP000683360">
    <property type="component" value="Unassembled WGS sequence"/>
</dbReference>
<dbReference type="OrthoDB" id="10449954at2759"/>
<evidence type="ECO:0000313" key="3">
    <source>
        <dbReference type="Proteomes" id="UP000683360"/>
    </source>
</evidence>
<reference evidence="2" key="1">
    <citation type="submission" date="2021-03" db="EMBL/GenBank/DDBJ databases">
        <authorList>
            <person name="Bekaert M."/>
        </authorList>
    </citation>
    <scope>NUCLEOTIDE SEQUENCE</scope>
</reference>
<organism evidence="2 3">
    <name type="scientific">Mytilus edulis</name>
    <name type="common">Blue mussel</name>
    <dbReference type="NCBI Taxonomy" id="6550"/>
    <lineage>
        <taxon>Eukaryota</taxon>
        <taxon>Metazoa</taxon>
        <taxon>Spiralia</taxon>
        <taxon>Lophotrochozoa</taxon>
        <taxon>Mollusca</taxon>
        <taxon>Bivalvia</taxon>
        <taxon>Autobranchia</taxon>
        <taxon>Pteriomorphia</taxon>
        <taxon>Mytilida</taxon>
        <taxon>Mytiloidea</taxon>
        <taxon>Mytilidae</taxon>
        <taxon>Mytilinae</taxon>
        <taxon>Mytilus</taxon>
    </lineage>
</organism>
<comment type="caution">
    <text evidence="2">The sequence shown here is derived from an EMBL/GenBank/DDBJ whole genome shotgun (WGS) entry which is preliminary data.</text>
</comment>
<feature type="coiled-coil region" evidence="1">
    <location>
        <begin position="297"/>
        <end position="375"/>
    </location>
</feature>
<feature type="coiled-coil region" evidence="1">
    <location>
        <begin position="1"/>
        <end position="28"/>
    </location>
</feature>
<proteinExistence type="predicted"/>
<evidence type="ECO:0000313" key="2">
    <source>
        <dbReference type="EMBL" id="CAG2214420.1"/>
    </source>
</evidence>
<dbReference type="EMBL" id="CAJPWZ010001407">
    <property type="protein sequence ID" value="CAG2214420.1"/>
    <property type="molecule type" value="Genomic_DNA"/>
</dbReference>
<name>A0A8S3S1K0_MYTED</name>
<evidence type="ECO:0000256" key="1">
    <source>
        <dbReference type="SAM" id="Coils"/>
    </source>
</evidence>
<keyword evidence="3" id="KW-1185">Reference proteome</keyword>
<sequence>MHEYVDKIKEHVEKLKEAKSKITNLYDNVEGIKTTVKHLTEKYKAEYMVSKQTLLEKFLHKAYKKINENIETINQTAVSQKHLMNIVKKMKDTYEKLYTYTEKFNSSTNDIRSELTKIRKFEKSLKAHLDKMKKNSNKIAQIEKIKSSINGTSDNETVQKIKNNQIMIVKTIMGIHRKGKSFGKHLKQFHSKIGRVWAAMKSGYRRNRYLKNRLKTLTDLVENLKNRPVVRVKGDSQMSKDFNTKYAELSKLQTVVMGRLKLMEKQLDKGGLTGSINKLKERQLFIFNKLNNENVSQKDQLKKMDALDNKIKDLSKAMQTSNATINKLNNKIKMNNQRRKVANAGSDKAKQETKTTELTANYKNLLEEVKGLKDKLGNGKLTIITM</sequence>